<evidence type="ECO:0000313" key="2">
    <source>
        <dbReference type="Proteomes" id="UP000230233"/>
    </source>
</evidence>
<comment type="caution">
    <text evidence="1">The sequence shown here is derived from an EMBL/GenBank/DDBJ whole genome shotgun (WGS) entry which is preliminary data.</text>
</comment>
<dbReference type="AlphaFoldDB" id="A0A2G5SWP8"/>
<organism evidence="1 2">
    <name type="scientific">Caenorhabditis nigoni</name>
    <dbReference type="NCBI Taxonomy" id="1611254"/>
    <lineage>
        <taxon>Eukaryota</taxon>
        <taxon>Metazoa</taxon>
        <taxon>Ecdysozoa</taxon>
        <taxon>Nematoda</taxon>
        <taxon>Chromadorea</taxon>
        <taxon>Rhabditida</taxon>
        <taxon>Rhabditina</taxon>
        <taxon>Rhabditomorpha</taxon>
        <taxon>Rhabditoidea</taxon>
        <taxon>Rhabditidae</taxon>
        <taxon>Peloderinae</taxon>
        <taxon>Caenorhabditis</taxon>
    </lineage>
</organism>
<accession>A0A2G5SWP8</accession>
<sequence length="117" mass="13559">MFLFSLYIRPSSSFMPFKSAAAFDPDLFEQHTGNYTFASRYRNTKIFQCCVLFSRASSTHHLPVTTSRHLSHHNGYYLSNSRFCKNLSFLCSSTFHMFCLQLPLSTVRRETIPTLNV</sequence>
<protein>
    <submittedName>
        <fullName evidence="1">Uncharacterized protein</fullName>
    </submittedName>
</protein>
<reference evidence="2" key="1">
    <citation type="submission" date="2017-10" db="EMBL/GenBank/DDBJ databases">
        <title>Rapid genome shrinkage in a self-fertile nematode reveals novel sperm competition proteins.</title>
        <authorList>
            <person name="Yin D."/>
            <person name="Schwarz E.M."/>
            <person name="Thomas C.G."/>
            <person name="Felde R.L."/>
            <person name="Korf I.F."/>
            <person name="Cutter A.D."/>
            <person name="Schartner C.M."/>
            <person name="Ralston E.J."/>
            <person name="Meyer B.J."/>
            <person name="Haag E.S."/>
        </authorList>
    </citation>
    <scope>NUCLEOTIDE SEQUENCE [LARGE SCALE GENOMIC DNA]</scope>
    <source>
        <strain evidence="2">JU1422</strain>
    </source>
</reference>
<dbReference type="EMBL" id="PDUG01000006">
    <property type="protein sequence ID" value="PIC19246.1"/>
    <property type="molecule type" value="Genomic_DNA"/>
</dbReference>
<gene>
    <name evidence="1" type="primary">Cnig_chr_X.g24864</name>
    <name evidence="1" type="ORF">B9Z55_024864</name>
</gene>
<dbReference type="Proteomes" id="UP000230233">
    <property type="component" value="Chromosome X"/>
</dbReference>
<evidence type="ECO:0000313" key="1">
    <source>
        <dbReference type="EMBL" id="PIC19246.1"/>
    </source>
</evidence>
<keyword evidence="2" id="KW-1185">Reference proteome</keyword>
<proteinExistence type="predicted"/>
<name>A0A2G5SWP8_9PELO</name>